<dbReference type="GO" id="GO:0030139">
    <property type="term" value="C:endocytic vesicle"/>
    <property type="evidence" value="ECO:0007669"/>
    <property type="project" value="TreeGrafter"/>
</dbReference>
<dbReference type="Pfam" id="PF20210">
    <property type="entry name" value="Laa1_Sip1_HTR5"/>
    <property type="match status" value="1"/>
</dbReference>
<dbReference type="OMA" id="YPQVIQE"/>
<dbReference type="STRING" id="4829.A0A168SES7"/>
<sequence length="2118" mass="231878">MIEPKVSSSSDIPEVFLFDEQRLQAAETQEKQELYLLQWLAQVEREIKMTPVDTLKRVQPTLEKTLLRLISLSTAKPRRPIRFLIGRCYVILYTKGDTKQLFDTVTALHSLISASKNIDKETKIAAISTIGALMEVVGGNVLSLYGETANILLKIVKNQNNALLLRLEAINAFSLLLKGAGKAATDTSLKDWMKHLKQGLVDKALAVRIASAQCIQATIQHTSQAYTAHDVEALIQIIIKSFESSSFSVRRAVSSLCATLLAFTQSPSMTDPNKPNIKYSMTGDDPLATTSSRKGQAAAIIHADTSLMTIDEMLQQLSTWYNRPPTIATREIKIAIIESYATLFTLLGTDFVETNYDTIVKHVFCELLEGGGGNAKSLAAAGTIDPASGAFARAQVFFLLHNTIGKRLLSEQGQAQAIRILATKWIKSWPSLTQNKPAVNKHTLVCATNLVSALVCELEGAAISVQDVLVDPLFVLLTHPSFSVQTAAIWCIRCVCYAVPANLPYLLPRSLNTLEKDLANLSNPSTTTATYQRIVAYAYTAAAIMSVFPARPIYTSFDLSARAMAIASHLLKNINTKDTKIASVQIQVAWTLVGSLMCLGPNLVKLHLPQLLLFWKAALPKPTGKEANAIKTEADWSFSLHSRECATTSIYSFLLHNSHSLVTLDIAKRVSALLNNVFAFLASAPATFSPSVVSPCLPYETKLTDQYYTLRRRLFQCFVTLRPLLSTYESSLISLLRNSLAIFTEPDKITPSSAGASRSQVTASVPGQFVSLWSVTDGHGYGVTSKLKGYHVDVGSTPAMEGAESYEDNLRGKEWVTKDRFEHIEELLERPILGSAELDPLYLYTTYDKDVRKKTALPPQPVAPSTSYVDASIELFATLFPSQPPPVQESTYEHIAKVVKDSRSEKNSPKRAAILVNVVVALLGALKNMVMATASKSPPPSHRQQKQDSGGDKIAIGRATQLVQEILMEAVGHPDPYLRNAASETMGRLTSIVGGTFVASQMQQLVDLVVSNRDPDVRAGCALTIGYIYCHVGGMAAAPHLKTIVGILLSLSSDPHPVVHVWALEALAMTISAAGLMFSGFVNSTLGMVATLYLSETHEPGGSSSTSVAVSNAGMSAGFTAYQEFGRIIYELIGTLGPELQASSKIRELCLNMVEELKLEPDERVNVEAIRCIQHFLMFAPHYVSTRDLVPYLQHQIACLHLPLKKAAVTCLYQLVQRDATLVFKSAPQHGLDNELFKMLDTDPGLFDVKNVIKSWLKETCVQEPSVWVNITKRILTKHATTTTTTATAATTTTAAATVDTSGTSGFDAMDNDDDDDDGFGGDDDFDGFGDDDDDIIDIPTSVADASGGLGASKLSVNVEIPPRWRTQLFALQCLQKTIELISAHGGPEHFDLVLARKRRQQAGLGDYLVFRKFAATEDADLEGMLLLEQYAAQIGAALTPAFGSDSSSEIVSAAVRVCAIYVGSGIVKDLYQLGRVLKLLTSALDRCKDESKLSGVGEVKDLSPHASVMVKLSVLNANLAVLSPLWLRSLQDYARIRLEADIIALSSSTEGLHASSSSGGMDSMYSAATKEVVLPYYRRSWLKIMEAVATLIETKSPSMMQVLSRNTTSMDDGDDSNDDAKRPSDLFYILFGLCMENLSRISSSSTGRSDVSSLLVICLNALKTFVQPSLTGNQFLPKAIFLELMNVFDRLIQTEGYHVQLIIIETIQRLITSYGASFLCDDLETSSEAIGDLITVENTLDSDRTFPTTAKLYYLLRLLVNVFVHHIPSLRNQALSARPAIDNDKDNVATLQRYSLDALSQMIKITPPKHRVDLLAIALHIYIEILTSRPLCMTLGQSVLVCMKTMLHQIENDLSATEIASLSQLVFNALQILLRTVFIDISSEENIQLGKNQLLASVLIITGCPQAVSQTADGLDLLIGVVKKGLELENPEVLLVCHQCIRTFLALPEKTTTCTASKLLGRQFTKTMMPLLLQRILAYSNNNPDAMVSLSEDIKTLLVLPTSVPEKQKIQLLQIILSTLVMLLDPPPFNDDLSPRHATVMAPLLTLATSHPHSFKDTVTQLPRQIRDKLEAAVRYNVVSSQQKEKRQQQELLQKASKIEDGKQPTIQLKMNFGNFT</sequence>
<feature type="domain" description="LAA1-like C-terminal TPR repeats" evidence="3">
    <location>
        <begin position="1929"/>
        <end position="2086"/>
    </location>
</feature>
<dbReference type="OrthoDB" id="192608at2759"/>
<reference evidence="4" key="1">
    <citation type="submission" date="2016-04" db="EMBL/GenBank/DDBJ databases">
        <authorList>
            <person name="Evans L.H."/>
            <person name="Alamgir A."/>
            <person name="Owens N."/>
            <person name="Weber N.D."/>
            <person name="Virtaneva K."/>
            <person name="Barbian K."/>
            <person name="Babar A."/>
            <person name="Rosenke K."/>
        </authorList>
    </citation>
    <scope>NUCLEOTIDE SEQUENCE [LARGE SCALE GENOMIC DNA]</scope>
    <source>
        <strain evidence="4">CBS 101.48</strain>
    </source>
</reference>
<feature type="region of interest" description="Disordered" evidence="2">
    <location>
        <begin position="1301"/>
        <end position="1325"/>
    </location>
</feature>
<dbReference type="GO" id="GO:0016020">
    <property type="term" value="C:membrane"/>
    <property type="evidence" value="ECO:0007669"/>
    <property type="project" value="TreeGrafter"/>
</dbReference>
<dbReference type="SUPFAM" id="SSF48371">
    <property type="entry name" value="ARM repeat"/>
    <property type="match status" value="2"/>
</dbReference>
<dbReference type="Pfam" id="PF25808">
    <property type="entry name" value="TPR_LAA1_C"/>
    <property type="match status" value="1"/>
</dbReference>
<evidence type="ECO:0000256" key="1">
    <source>
        <dbReference type="ARBA" id="ARBA00008304"/>
    </source>
</evidence>
<dbReference type="PANTHER" id="PTHR21663">
    <property type="entry name" value="HYPOTHETICAL HEAT DOMAIN-CONTAINING"/>
    <property type="match status" value="1"/>
</dbReference>
<keyword evidence="5" id="KW-1185">Reference proteome</keyword>
<evidence type="ECO:0000313" key="5">
    <source>
        <dbReference type="Proteomes" id="UP000078561"/>
    </source>
</evidence>
<dbReference type="Proteomes" id="UP000078561">
    <property type="component" value="Unassembled WGS sequence"/>
</dbReference>
<dbReference type="GO" id="GO:0008104">
    <property type="term" value="P:intracellular protein localization"/>
    <property type="evidence" value="ECO:0007669"/>
    <property type="project" value="TreeGrafter"/>
</dbReference>
<dbReference type="PANTHER" id="PTHR21663:SF0">
    <property type="entry name" value="HEAT REPEAT-CONTAINING PROTEIN 5B"/>
    <property type="match status" value="1"/>
</dbReference>
<dbReference type="InterPro" id="IPR040108">
    <property type="entry name" value="Laa1/Sip1/HEATR5"/>
</dbReference>
<comment type="similarity">
    <text evidence="1">Belongs to the HEATR5 family.</text>
</comment>
<dbReference type="GO" id="GO:0006897">
    <property type="term" value="P:endocytosis"/>
    <property type="evidence" value="ECO:0007669"/>
    <property type="project" value="TreeGrafter"/>
</dbReference>
<dbReference type="InParanoid" id="A0A168SES7"/>
<accession>A0A168SES7</accession>
<evidence type="ECO:0000259" key="3">
    <source>
        <dbReference type="Pfam" id="PF25808"/>
    </source>
</evidence>
<dbReference type="InterPro" id="IPR016024">
    <property type="entry name" value="ARM-type_fold"/>
</dbReference>
<feature type="compositionally biased region" description="Acidic residues" evidence="2">
    <location>
        <begin position="1310"/>
        <end position="1325"/>
    </location>
</feature>
<organism evidence="4">
    <name type="scientific">Absidia glauca</name>
    <name type="common">Pin mould</name>
    <dbReference type="NCBI Taxonomy" id="4829"/>
    <lineage>
        <taxon>Eukaryota</taxon>
        <taxon>Fungi</taxon>
        <taxon>Fungi incertae sedis</taxon>
        <taxon>Mucoromycota</taxon>
        <taxon>Mucoromycotina</taxon>
        <taxon>Mucoromycetes</taxon>
        <taxon>Mucorales</taxon>
        <taxon>Cunninghamellaceae</taxon>
        <taxon>Absidia</taxon>
    </lineage>
</organism>
<dbReference type="GO" id="GO:0005829">
    <property type="term" value="C:cytosol"/>
    <property type="evidence" value="ECO:0007669"/>
    <property type="project" value="GOC"/>
</dbReference>
<evidence type="ECO:0000256" key="2">
    <source>
        <dbReference type="SAM" id="MobiDB-lite"/>
    </source>
</evidence>
<dbReference type="FunCoup" id="A0A168SES7">
    <property type="interactions" value="316"/>
</dbReference>
<protein>
    <recommendedName>
        <fullName evidence="3">LAA1-like C-terminal TPR repeats domain-containing protein</fullName>
    </recommendedName>
</protein>
<feature type="region of interest" description="Disordered" evidence="2">
    <location>
        <begin position="933"/>
        <end position="952"/>
    </location>
</feature>
<dbReference type="Pfam" id="PF25468">
    <property type="entry name" value="HEAT_HEATR5A"/>
    <property type="match status" value="1"/>
</dbReference>
<gene>
    <name evidence="4" type="primary">ABSGL_13993.1 scaffold 14385</name>
</gene>
<dbReference type="InterPro" id="IPR057981">
    <property type="entry name" value="TPR_LAA1-like_C"/>
</dbReference>
<name>A0A168SES7_ABSGL</name>
<dbReference type="EMBL" id="LT554895">
    <property type="protein sequence ID" value="SAM08330.1"/>
    <property type="molecule type" value="Genomic_DNA"/>
</dbReference>
<dbReference type="InterPro" id="IPR046837">
    <property type="entry name" value="Laa1/Sip1/HEATR5-like_HEAT"/>
</dbReference>
<dbReference type="GO" id="GO:0005794">
    <property type="term" value="C:Golgi apparatus"/>
    <property type="evidence" value="ECO:0007669"/>
    <property type="project" value="TreeGrafter"/>
</dbReference>
<evidence type="ECO:0000313" key="4">
    <source>
        <dbReference type="EMBL" id="SAM08330.1"/>
    </source>
</evidence>
<dbReference type="GO" id="GO:0042147">
    <property type="term" value="P:retrograde transport, endosome to Golgi"/>
    <property type="evidence" value="ECO:0007669"/>
    <property type="project" value="TreeGrafter"/>
</dbReference>
<proteinExistence type="inferred from homology"/>
<dbReference type="Gene3D" id="1.25.10.10">
    <property type="entry name" value="Leucine-rich Repeat Variant"/>
    <property type="match status" value="2"/>
</dbReference>
<dbReference type="InterPro" id="IPR011989">
    <property type="entry name" value="ARM-like"/>
</dbReference>